<dbReference type="InterPro" id="IPR037401">
    <property type="entry name" value="SnoaL-like"/>
</dbReference>
<feature type="region of interest" description="Disordered" evidence="1">
    <location>
        <begin position="28"/>
        <end position="47"/>
    </location>
</feature>
<dbReference type="Proteomes" id="UP000237846">
    <property type="component" value="Unassembled WGS sequence"/>
</dbReference>
<comment type="caution">
    <text evidence="4">The sequence shown here is derived from an EMBL/GenBank/DDBJ whole genome shotgun (WGS) entry which is preliminary data.</text>
</comment>
<keyword evidence="5" id="KW-1185">Reference proteome</keyword>
<protein>
    <submittedName>
        <fullName evidence="4">Ketosteroid isomerase-like protein</fullName>
    </submittedName>
</protein>
<dbReference type="Pfam" id="PF12680">
    <property type="entry name" value="SnoaL_2"/>
    <property type="match status" value="1"/>
</dbReference>
<dbReference type="GO" id="GO:0016853">
    <property type="term" value="F:isomerase activity"/>
    <property type="evidence" value="ECO:0007669"/>
    <property type="project" value="UniProtKB-KW"/>
</dbReference>
<feature type="chain" id="PRO_5038420923" evidence="2">
    <location>
        <begin position="27"/>
        <end position="174"/>
    </location>
</feature>
<dbReference type="RefSeq" id="WP_106248619.1">
    <property type="nucleotide sequence ID" value="NZ_PVZC01000006.1"/>
</dbReference>
<keyword evidence="2" id="KW-0732">Signal</keyword>
<dbReference type="Gene3D" id="3.10.450.50">
    <property type="match status" value="1"/>
</dbReference>
<evidence type="ECO:0000259" key="3">
    <source>
        <dbReference type="Pfam" id="PF12680"/>
    </source>
</evidence>
<evidence type="ECO:0000256" key="1">
    <source>
        <dbReference type="SAM" id="MobiDB-lite"/>
    </source>
</evidence>
<feature type="domain" description="SnoaL-like" evidence="3">
    <location>
        <begin position="54"/>
        <end position="159"/>
    </location>
</feature>
<dbReference type="InterPro" id="IPR032710">
    <property type="entry name" value="NTF2-like_dom_sf"/>
</dbReference>
<evidence type="ECO:0000313" key="4">
    <source>
        <dbReference type="EMBL" id="PRX97005.1"/>
    </source>
</evidence>
<dbReference type="AlphaFoldDB" id="A0A2T0PZX6"/>
<dbReference type="OrthoDB" id="3681559at2"/>
<organism evidence="4 5">
    <name type="scientific">Allonocardiopsis opalescens</name>
    <dbReference type="NCBI Taxonomy" id="1144618"/>
    <lineage>
        <taxon>Bacteria</taxon>
        <taxon>Bacillati</taxon>
        <taxon>Actinomycetota</taxon>
        <taxon>Actinomycetes</taxon>
        <taxon>Streptosporangiales</taxon>
        <taxon>Allonocardiopsis</taxon>
    </lineage>
</organism>
<evidence type="ECO:0000313" key="5">
    <source>
        <dbReference type="Proteomes" id="UP000237846"/>
    </source>
</evidence>
<feature type="compositionally biased region" description="Basic and acidic residues" evidence="1">
    <location>
        <begin position="34"/>
        <end position="47"/>
    </location>
</feature>
<keyword evidence="4" id="KW-0413">Isomerase</keyword>
<dbReference type="SUPFAM" id="SSF54427">
    <property type="entry name" value="NTF2-like"/>
    <property type="match status" value="1"/>
</dbReference>
<gene>
    <name evidence="4" type="ORF">CLV72_10640</name>
</gene>
<reference evidence="4 5" key="1">
    <citation type="submission" date="2018-03" db="EMBL/GenBank/DDBJ databases">
        <title>Genomic Encyclopedia of Archaeal and Bacterial Type Strains, Phase II (KMG-II): from individual species to whole genera.</title>
        <authorList>
            <person name="Goeker M."/>
        </authorList>
    </citation>
    <scope>NUCLEOTIDE SEQUENCE [LARGE SCALE GENOMIC DNA]</scope>
    <source>
        <strain evidence="4 5">DSM 45601</strain>
    </source>
</reference>
<feature type="signal peptide" evidence="2">
    <location>
        <begin position="1"/>
        <end position="26"/>
    </location>
</feature>
<proteinExistence type="predicted"/>
<accession>A0A2T0PZX6</accession>
<name>A0A2T0PZX6_9ACTN</name>
<sequence>MGATPPCRTRVVVTGLVAAALLAACATPPADPAPRAEADASPGEEQRARSVRTVNAFYRSLQDRDIDHLSTLWTTDATYRMPTSLEGPPGELVGREEIVSALDDFITRFGETHFTWQVEPMLDPGQVMAVWSCDIDLLRGGSYRNEGVAIFEMSGDRIAVFREYYDTAAFHDAF</sequence>
<evidence type="ECO:0000256" key="2">
    <source>
        <dbReference type="SAM" id="SignalP"/>
    </source>
</evidence>
<dbReference type="EMBL" id="PVZC01000006">
    <property type="protein sequence ID" value="PRX97005.1"/>
    <property type="molecule type" value="Genomic_DNA"/>
</dbReference>